<reference evidence="2" key="1">
    <citation type="journal article" date="2019" name="Int. J. Syst. Evol. Microbiol.">
        <title>The Global Catalogue of Microorganisms (GCM) 10K type strain sequencing project: providing services to taxonomists for standard genome sequencing and annotation.</title>
        <authorList>
            <consortium name="The Broad Institute Genomics Platform"/>
            <consortium name="The Broad Institute Genome Sequencing Center for Infectious Disease"/>
            <person name="Wu L."/>
            <person name="Ma J."/>
        </authorList>
    </citation>
    <scope>NUCLEOTIDE SEQUENCE [LARGE SCALE GENOMIC DNA]</scope>
    <source>
        <strain evidence="2">JCM 12165</strain>
    </source>
</reference>
<comment type="caution">
    <text evidence="1">The sequence shown here is derived from an EMBL/GenBank/DDBJ whole genome shotgun (WGS) entry which is preliminary data.</text>
</comment>
<dbReference type="EMBL" id="JBHUCP010000016">
    <property type="protein sequence ID" value="MFD1531967.1"/>
    <property type="molecule type" value="Genomic_DNA"/>
</dbReference>
<keyword evidence="2" id="KW-1185">Reference proteome</keyword>
<dbReference type="RefSeq" id="WP_343974583.1">
    <property type="nucleotide sequence ID" value="NZ_BAAAJG010000007.1"/>
</dbReference>
<accession>A0ABW4FSE7</accession>
<evidence type="ECO:0000313" key="2">
    <source>
        <dbReference type="Proteomes" id="UP001597145"/>
    </source>
</evidence>
<proteinExistence type="predicted"/>
<sequence>MAQSTLERLTTRAIWTMCRALWGFSPRMIPHIVHRMGPLRALGWFASNFPRYLVTLRVLGPVRFHLTCVAISLHNSCTYCAFGHAYALELVYLRDRDRLFPLDARTLAGWLDLEPRELARRLHGVLHEAGLHAEALWVDRTLALAVGTQQPVDRLEARIAHLVRMLATINKIAIESRVEPDEAQNPVNRNRAIKAKYAKLRASEV</sequence>
<dbReference type="Proteomes" id="UP001597145">
    <property type="component" value="Unassembled WGS sequence"/>
</dbReference>
<name>A0ABW4FSE7_9PSEU</name>
<dbReference type="InterPro" id="IPR029032">
    <property type="entry name" value="AhpD-like"/>
</dbReference>
<evidence type="ECO:0008006" key="3">
    <source>
        <dbReference type="Google" id="ProtNLM"/>
    </source>
</evidence>
<gene>
    <name evidence="1" type="ORF">ACFSCY_21275</name>
</gene>
<organism evidence="1 2">
    <name type="scientific">Pseudonocardia aurantiaca</name>
    <dbReference type="NCBI Taxonomy" id="75290"/>
    <lineage>
        <taxon>Bacteria</taxon>
        <taxon>Bacillati</taxon>
        <taxon>Actinomycetota</taxon>
        <taxon>Actinomycetes</taxon>
        <taxon>Pseudonocardiales</taxon>
        <taxon>Pseudonocardiaceae</taxon>
        <taxon>Pseudonocardia</taxon>
    </lineage>
</organism>
<protein>
    <recommendedName>
        <fullName evidence="3">AhpD family alkylhydroperoxidase</fullName>
    </recommendedName>
</protein>
<dbReference type="SUPFAM" id="SSF69118">
    <property type="entry name" value="AhpD-like"/>
    <property type="match status" value="1"/>
</dbReference>
<evidence type="ECO:0000313" key="1">
    <source>
        <dbReference type="EMBL" id="MFD1531967.1"/>
    </source>
</evidence>